<dbReference type="AlphaFoldDB" id="A0A9X7JSI3"/>
<dbReference type="InterPro" id="IPR029058">
    <property type="entry name" value="AB_hydrolase_fold"/>
</dbReference>
<sequence length="271" mass="28131">MPVVDVSVSGGISKAHYLVTGSGPGLVLVHGTGATGQANWGPLIEALSDRYTIVAPDLPGSGGTRDPGGPITLGDMVAHVVAAARDAGLERFHLVGHSLGAVVATAVAGLHPGLVGSLTVHAGWVRADAQMAFQFELWKELVRTDPAAMARMLLLTAMGKDTLRTWDRTAFDQAAGAFTGLLDGDRAQDGFARLSEANTTLDLTGLLPGVTAPTLILSSADDRIVFPHHQLELADGIPHARLLRVPGGHGLPAENPALLTEKVAEHLTRVG</sequence>
<name>A0A9X7JSI3_9ACTN</name>
<dbReference type="Proteomes" id="UP000242427">
    <property type="component" value="Unassembled WGS sequence"/>
</dbReference>
<dbReference type="GO" id="GO:0016787">
    <property type="term" value="F:hydrolase activity"/>
    <property type="evidence" value="ECO:0007669"/>
    <property type="project" value="UniProtKB-KW"/>
</dbReference>
<gene>
    <name evidence="2" type="ORF">B7P34_08515</name>
</gene>
<dbReference type="RefSeq" id="WP_106675197.1">
    <property type="nucleotide sequence ID" value="NZ_PXWG01000013.1"/>
</dbReference>
<reference evidence="2 3" key="1">
    <citation type="submission" date="2018-03" db="EMBL/GenBank/DDBJ databases">
        <title>Chitinolytic properties of Streptosporangium nondiastaticum TBG75A20.</title>
        <authorList>
            <person name="Gayathri V."/>
            <person name="Shiburaj S."/>
        </authorList>
    </citation>
    <scope>NUCLEOTIDE SEQUENCE [LARGE SCALE GENOMIC DNA]</scope>
    <source>
        <strain evidence="2 3">TBG75A20</strain>
    </source>
</reference>
<evidence type="ECO:0000259" key="1">
    <source>
        <dbReference type="Pfam" id="PF00561"/>
    </source>
</evidence>
<protein>
    <submittedName>
        <fullName evidence="2">Alpha/beta hydrolase</fullName>
    </submittedName>
</protein>
<organism evidence="2 3">
    <name type="scientific">Streptosporangium nondiastaticum</name>
    <dbReference type="NCBI Taxonomy" id="35764"/>
    <lineage>
        <taxon>Bacteria</taxon>
        <taxon>Bacillati</taxon>
        <taxon>Actinomycetota</taxon>
        <taxon>Actinomycetes</taxon>
        <taxon>Streptosporangiales</taxon>
        <taxon>Streptosporangiaceae</taxon>
        <taxon>Streptosporangium</taxon>
    </lineage>
</organism>
<evidence type="ECO:0000313" key="2">
    <source>
        <dbReference type="EMBL" id="PSJ29148.1"/>
    </source>
</evidence>
<keyword evidence="3" id="KW-1185">Reference proteome</keyword>
<feature type="domain" description="AB hydrolase-1" evidence="1">
    <location>
        <begin position="26"/>
        <end position="254"/>
    </location>
</feature>
<dbReference type="OrthoDB" id="3866834at2"/>
<dbReference type="PANTHER" id="PTHR43798">
    <property type="entry name" value="MONOACYLGLYCEROL LIPASE"/>
    <property type="match status" value="1"/>
</dbReference>
<dbReference type="PRINTS" id="PR00111">
    <property type="entry name" value="ABHYDROLASE"/>
</dbReference>
<dbReference type="InterPro" id="IPR050266">
    <property type="entry name" value="AB_hydrolase_sf"/>
</dbReference>
<keyword evidence="2" id="KW-0378">Hydrolase</keyword>
<dbReference type="SUPFAM" id="SSF53474">
    <property type="entry name" value="alpha/beta-Hydrolases"/>
    <property type="match status" value="1"/>
</dbReference>
<dbReference type="InterPro" id="IPR000073">
    <property type="entry name" value="AB_hydrolase_1"/>
</dbReference>
<comment type="caution">
    <text evidence="2">The sequence shown here is derived from an EMBL/GenBank/DDBJ whole genome shotgun (WGS) entry which is preliminary data.</text>
</comment>
<dbReference type="Pfam" id="PF00561">
    <property type="entry name" value="Abhydrolase_1"/>
    <property type="match status" value="1"/>
</dbReference>
<dbReference type="Gene3D" id="3.40.50.1820">
    <property type="entry name" value="alpha/beta hydrolase"/>
    <property type="match status" value="1"/>
</dbReference>
<dbReference type="EMBL" id="PXWG01000013">
    <property type="protein sequence ID" value="PSJ29148.1"/>
    <property type="molecule type" value="Genomic_DNA"/>
</dbReference>
<accession>A0A9X7JSI3</accession>
<evidence type="ECO:0000313" key="3">
    <source>
        <dbReference type="Proteomes" id="UP000242427"/>
    </source>
</evidence>
<proteinExistence type="predicted"/>